<dbReference type="Pfam" id="PF13635">
    <property type="entry name" value="DUF4143"/>
    <property type="match status" value="1"/>
</dbReference>
<dbReference type="SMART" id="SM00382">
    <property type="entry name" value="AAA"/>
    <property type="match status" value="1"/>
</dbReference>
<dbReference type="Pfam" id="PF13173">
    <property type="entry name" value="AAA_14"/>
    <property type="match status" value="1"/>
</dbReference>
<dbReference type="InterPro" id="IPR025420">
    <property type="entry name" value="DUF4143"/>
</dbReference>
<keyword evidence="2" id="KW-0547">Nucleotide-binding</keyword>
<reference evidence="2 3" key="1">
    <citation type="submission" date="2021-03" db="EMBL/GenBank/DDBJ databases">
        <title>Thermosipho ferrireducens sp.nov., an anaerobic thermophilic iron-reducing bacterium isolated from a deep-sea hydrothermal sulfide deposits.</title>
        <authorList>
            <person name="Zeng X."/>
            <person name="Chen Y."/>
            <person name="Shao Z."/>
        </authorList>
    </citation>
    <scope>NUCLEOTIDE SEQUENCE [LARGE SCALE GENOMIC DNA]</scope>
    <source>
        <strain evidence="2 3">JL129W03</strain>
    </source>
</reference>
<feature type="domain" description="AAA+ ATPase" evidence="1">
    <location>
        <begin position="47"/>
        <end position="183"/>
    </location>
</feature>
<keyword evidence="3" id="KW-1185">Reference proteome</keyword>
<dbReference type="SUPFAM" id="SSF52540">
    <property type="entry name" value="P-loop containing nucleoside triphosphate hydrolases"/>
    <property type="match status" value="1"/>
</dbReference>
<protein>
    <submittedName>
        <fullName evidence="2">ATP-binding protein</fullName>
    </submittedName>
</protein>
<dbReference type="EMBL" id="CP071446">
    <property type="protein sequence ID" value="QTA38470.1"/>
    <property type="molecule type" value="Genomic_DNA"/>
</dbReference>
<dbReference type="Proteomes" id="UP000671862">
    <property type="component" value="Chromosome"/>
</dbReference>
<evidence type="ECO:0000313" key="3">
    <source>
        <dbReference type="Proteomes" id="UP000671862"/>
    </source>
</evidence>
<proteinExistence type="predicted"/>
<organism evidence="2 3">
    <name type="scientific">Thermosipho ferrireducens</name>
    <dbReference type="NCBI Taxonomy" id="2571116"/>
    <lineage>
        <taxon>Bacteria</taxon>
        <taxon>Thermotogati</taxon>
        <taxon>Thermotogota</taxon>
        <taxon>Thermotogae</taxon>
        <taxon>Thermotogales</taxon>
        <taxon>Fervidobacteriaceae</taxon>
        <taxon>Thermosipho</taxon>
    </lineage>
</organism>
<dbReference type="GO" id="GO:0005524">
    <property type="term" value="F:ATP binding"/>
    <property type="evidence" value="ECO:0007669"/>
    <property type="project" value="UniProtKB-KW"/>
</dbReference>
<keyword evidence="2" id="KW-0067">ATP-binding</keyword>
<sequence>MDFSFIQRQNPWWKDKNSIHFDMHIKSFVKSSFKHVPAFMEKLEKFKEGIYVLRGPRQIGKTTILKLLIKKLIDSGKNPINIFYASLDMVKDAEGLLRLALDYFDFAESFGKTADNKTYIFFDEISSVKSWQFAIKHLYDTGLLKNAFVVLTGSSSYDLKNSIERLPGRRQAGFDIIYLPVTFREFVEQRHKVNIQYQFKDLFSASEKDLRKIVLQLSMYKNEFTAYLNSGGFPKVINDYLENGLITIETLKTYSDYLYGDIERFKRSRFIMNQLLFEIPKLIGQRFSWNSLANSIEGINSKNTIEDYIQLLGMNFLIGTLFFYDFSKNSIKPKKQKKIYPVDAIITRVIEHITGHQIQVPTQIEQIVFTHLLKFSKDFSSGLVLYSGPYFWYSQKGKEIDFLIKQNGKVIPIEIKYQTKISPSDFFTMKKVFGKGILVTKNTTFRAENIIAIPIETFLLLI</sequence>
<dbReference type="InterPro" id="IPR003593">
    <property type="entry name" value="AAA+_ATPase"/>
</dbReference>
<name>A0ABX7S9C4_9BACT</name>
<evidence type="ECO:0000313" key="2">
    <source>
        <dbReference type="EMBL" id="QTA38470.1"/>
    </source>
</evidence>
<dbReference type="PANTHER" id="PTHR33295">
    <property type="entry name" value="ATPASE"/>
    <property type="match status" value="1"/>
</dbReference>
<dbReference type="PANTHER" id="PTHR33295:SF18">
    <property type="entry name" value="AAA+ ATPASE DOMAIN-CONTAINING PROTEIN"/>
    <property type="match status" value="1"/>
</dbReference>
<accession>A0ABX7S9C4</accession>
<evidence type="ECO:0000259" key="1">
    <source>
        <dbReference type="SMART" id="SM00382"/>
    </source>
</evidence>
<dbReference type="RefSeq" id="WP_207567187.1">
    <property type="nucleotide sequence ID" value="NZ_CP071446.1"/>
</dbReference>
<dbReference type="InterPro" id="IPR041682">
    <property type="entry name" value="AAA_14"/>
</dbReference>
<dbReference type="InterPro" id="IPR027417">
    <property type="entry name" value="P-loop_NTPase"/>
</dbReference>
<gene>
    <name evidence="2" type="ORF">JYK00_02800</name>
</gene>